<gene>
    <name evidence="1" type="ORF">G2W53_002755</name>
</gene>
<reference evidence="1" key="1">
    <citation type="submission" date="2020-09" db="EMBL/GenBank/DDBJ databases">
        <title>Genome-Enabled Discovery of Anthraquinone Biosynthesis in Senna tora.</title>
        <authorList>
            <person name="Kang S.-H."/>
            <person name="Pandey R.P."/>
            <person name="Lee C.-M."/>
            <person name="Sim J.-S."/>
            <person name="Jeong J.-T."/>
            <person name="Choi B.-S."/>
            <person name="Jung M."/>
            <person name="Ginzburg D."/>
            <person name="Zhao K."/>
            <person name="Won S.Y."/>
            <person name="Oh T.-J."/>
            <person name="Yu Y."/>
            <person name="Kim N.-H."/>
            <person name="Lee O.R."/>
            <person name="Lee T.-H."/>
            <person name="Bashyal P."/>
            <person name="Kim T.-S."/>
            <person name="Lee W.-H."/>
            <person name="Kawkins C."/>
            <person name="Kim C.-K."/>
            <person name="Kim J.S."/>
            <person name="Ahn B.O."/>
            <person name="Rhee S.Y."/>
            <person name="Sohng J.K."/>
        </authorList>
    </citation>
    <scope>NUCLEOTIDE SEQUENCE</scope>
    <source>
        <tissue evidence="1">Leaf</tissue>
    </source>
</reference>
<organism evidence="1 2">
    <name type="scientific">Senna tora</name>
    <dbReference type="NCBI Taxonomy" id="362788"/>
    <lineage>
        <taxon>Eukaryota</taxon>
        <taxon>Viridiplantae</taxon>
        <taxon>Streptophyta</taxon>
        <taxon>Embryophyta</taxon>
        <taxon>Tracheophyta</taxon>
        <taxon>Spermatophyta</taxon>
        <taxon>Magnoliopsida</taxon>
        <taxon>eudicotyledons</taxon>
        <taxon>Gunneridae</taxon>
        <taxon>Pentapetalae</taxon>
        <taxon>rosids</taxon>
        <taxon>fabids</taxon>
        <taxon>Fabales</taxon>
        <taxon>Fabaceae</taxon>
        <taxon>Caesalpinioideae</taxon>
        <taxon>Cassia clade</taxon>
        <taxon>Senna</taxon>
    </lineage>
</organism>
<protein>
    <submittedName>
        <fullName evidence="1">Uncharacterized protein</fullName>
    </submittedName>
</protein>
<dbReference type="AlphaFoldDB" id="A0A834X9Z3"/>
<evidence type="ECO:0000313" key="2">
    <source>
        <dbReference type="Proteomes" id="UP000634136"/>
    </source>
</evidence>
<sequence>MIFRRQSHFPELMNLLAAGSLLYPAMRIHRVKEPYVILSTL</sequence>
<comment type="caution">
    <text evidence="1">The sequence shown here is derived from an EMBL/GenBank/DDBJ whole genome shotgun (WGS) entry which is preliminary data.</text>
</comment>
<dbReference type="EMBL" id="JAAIUW010000002">
    <property type="protein sequence ID" value="KAF7840457.1"/>
    <property type="molecule type" value="Genomic_DNA"/>
</dbReference>
<evidence type="ECO:0000313" key="1">
    <source>
        <dbReference type="EMBL" id="KAF7840457.1"/>
    </source>
</evidence>
<accession>A0A834X9Z3</accession>
<dbReference type="Proteomes" id="UP000634136">
    <property type="component" value="Unassembled WGS sequence"/>
</dbReference>
<name>A0A834X9Z3_9FABA</name>
<keyword evidence="2" id="KW-1185">Reference proteome</keyword>
<proteinExistence type="predicted"/>